<reference evidence="2" key="1">
    <citation type="submission" date="2016-04" db="EMBL/GenBank/DDBJ databases">
        <authorList>
            <person name="Guldener U."/>
            <person name="Guldener U."/>
        </authorList>
    </citation>
    <scope>NUCLEOTIDE SEQUENCE [LARGE SCALE GENOMIC DNA]</scope>
    <source>
        <strain evidence="2">UB2112</strain>
    </source>
</reference>
<organism evidence="1 2">
    <name type="scientific">Ustilago bromivora</name>
    <dbReference type="NCBI Taxonomy" id="307758"/>
    <lineage>
        <taxon>Eukaryota</taxon>
        <taxon>Fungi</taxon>
        <taxon>Dikarya</taxon>
        <taxon>Basidiomycota</taxon>
        <taxon>Ustilaginomycotina</taxon>
        <taxon>Ustilaginomycetes</taxon>
        <taxon>Ustilaginales</taxon>
        <taxon>Ustilaginaceae</taxon>
        <taxon>Ustilago</taxon>
    </lineage>
</organism>
<proteinExistence type="predicted"/>
<protein>
    <submittedName>
        <fullName evidence="1">Uncharacterized protein</fullName>
    </submittedName>
</protein>
<evidence type="ECO:0000313" key="2">
    <source>
        <dbReference type="Proteomes" id="UP000179920"/>
    </source>
</evidence>
<evidence type="ECO:0000313" key="1">
    <source>
        <dbReference type="EMBL" id="SAM72401.1"/>
    </source>
</evidence>
<accession>A0A1K0GYH4</accession>
<gene>
    <name evidence="1" type="ORF">UBRO_20491</name>
</gene>
<name>A0A1K0GYH4_9BASI</name>
<sequence>MEPTIILAQLAKEDSVFDHGISIASMMETADPEYFENVDKFLPIPIKAEAKDHFIVKSYLSQRNIVDIQGLVKRGKESKNHIMLHGLHHVKAITDTPNSLHAVANAGIESMPIIQRLVHEYNQAKVALSKASAQGLPAHKYQALKVGHKKKMKHLIRTQCQLRCQTMIEHAYKEKEDLNVCALLGSVLGGAGPAAVAQELSQHLQAGGDTNDNDGSDQAGSSMMHQATDDLADVSSPASGTSLSAKEPLSLHLHEKLDGLCNQIGSMIGDLPQPEYDLLKKDGASMPFHELFAAMMTNNVSTQNAVLVTLEKQNGKSCCWCHQPFRSLLPAPRKGSLKPVTWVMMIDHMWTCVKPHMYSKYKEACCEALACQPCWHKACCGQILPQDHEELICHILHHYKRICAILDNLTCVPNRSYRCPFVINSGAEQCQWALHWQERQPSPLLNVVQHLETAHRFPTIMSDMTKYCTWHDKWTFGHEQTNSHFEMHINVLLRGYAKQEWC</sequence>
<dbReference type="EMBL" id="LT558118">
    <property type="protein sequence ID" value="SAM72401.1"/>
    <property type="molecule type" value="Genomic_DNA"/>
</dbReference>
<dbReference type="Proteomes" id="UP000179920">
    <property type="component" value="Chromosome II"/>
</dbReference>
<dbReference type="AlphaFoldDB" id="A0A1K0GYH4"/>